<name>A0A4U1ECK4_MONMO</name>
<dbReference type="InterPro" id="IPR028160">
    <property type="entry name" value="Slx9-like"/>
</dbReference>
<evidence type="ECO:0000256" key="1">
    <source>
        <dbReference type="ARBA" id="ARBA00004604"/>
    </source>
</evidence>
<reference evidence="6" key="1">
    <citation type="journal article" date="2019" name="IScience">
        <title>Narwhal Genome Reveals Long-Term Low Genetic Diversity despite Current Large Abundance Size.</title>
        <authorList>
            <person name="Westbury M.V."/>
            <person name="Petersen B."/>
            <person name="Garde E."/>
            <person name="Heide-Jorgensen M.P."/>
            <person name="Lorenzen E.D."/>
        </authorList>
    </citation>
    <scope>NUCLEOTIDE SEQUENCE [LARGE SCALE GENOMIC DNA]</scope>
</reference>
<dbReference type="AlphaFoldDB" id="A0A4U1ECK4"/>
<dbReference type="PANTHER" id="PTHR31109:SF2">
    <property type="entry name" value="RIBOSOME BIOGENESIS PROTEIN SLX9 HOMOLOG"/>
    <property type="match status" value="1"/>
</dbReference>
<sequence length="213" mass="22872">MRMTTTALCHQEWAFMNASVFAGTTIDPSALVQKLDVDARSSASVRRATSGIKGSRPLAASPPPGSGPSSGSVGWESGPSVAEGGGRALVLLGPLSLTPYPPSSEIEATRLAEQERKAEQRRRATVVVGDLQPLRDALPELLELQMGGQRRAAIRPRAAQLSRMSAAQRFQLLEEERTRFRELLASPAYRASPLQAIGRQLAQQMRLEGSGQS</sequence>
<dbReference type="GO" id="GO:0030688">
    <property type="term" value="C:preribosome, small subunit precursor"/>
    <property type="evidence" value="ECO:0007669"/>
    <property type="project" value="InterPro"/>
</dbReference>
<evidence type="ECO:0000313" key="5">
    <source>
        <dbReference type="EMBL" id="TKC33811.1"/>
    </source>
</evidence>
<comment type="similarity">
    <text evidence="2">Belongs to the SLX9 family.</text>
</comment>
<evidence type="ECO:0000256" key="4">
    <source>
        <dbReference type="SAM" id="MobiDB-lite"/>
    </source>
</evidence>
<feature type="compositionally biased region" description="Low complexity" evidence="4">
    <location>
        <begin position="45"/>
        <end position="59"/>
    </location>
</feature>
<dbReference type="GO" id="GO:0005730">
    <property type="term" value="C:nucleolus"/>
    <property type="evidence" value="ECO:0007669"/>
    <property type="project" value="UniProtKB-SubCell"/>
</dbReference>
<comment type="caution">
    <text evidence="5">The sequence shown here is derived from an EMBL/GenBank/DDBJ whole genome shotgun (WGS) entry which is preliminary data.</text>
</comment>
<organism evidence="5 6">
    <name type="scientific">Monodon monoceros</name>
    <name type="common">Narwhal</name>
    <name type="synonym">Ceratodon monodon</name>
    <dbReference type="NCBI Taxonomy" id="40151"/>
    <lineage>
        <taxon>Eukaryota</taxon>
        <taxon>Metazoa</taxon>
        <taxon>Chordata</taxon>
        <taxon>Craniata</taxon>
        <taxon>Vertebrata</taxon>
        <taxon>Euteleostomi</taxon>
        <taxon>Mammalia</taxon>
        <taxon>Eutheria</taxon>
        <taxon>Laurasiatheria</taxon>
        <taxon>Artiodactyla</taxon>
        <taxon>Whippomorpha</taxon>
        <taxon>Cetacea</taxon>
        <taxon>Odontoceti</taxon>
        <taxon>Monodontidae</taxon>
        <taxon>Monodon</taxon>
    </lineage>
</organism>
<feature type="compositionally biased region" description="Low complexity" evidence="4">
    <location>
        <begin position="67"/>
        <end position="80"/>
    </location>
</feature>
<feature type="region of interest" description="Disordered" evidence="4">
    <location>
        <begin position="45"/>
        <end position="80"/>
    </location>
</feature>
<dbReference type="Proteomes" id="UP000308365">
    <property type="component" value="Unassembled WGS sequence"/>
</dbReference>
<evidence type="ECO:0000313" key="6">
    <source>
        <dbReference type="Proteomes" id="UP000308365"/>
    </source>
</evidence>
<accession>A0A4U1ECK4</accession>
<gene>
    <name evidence="5" type="ORF">EI555_007473</name>
</gene>
<dbReference type="GO" id="GO:0030686">
    <property type="term" value="C:90S preribosome"/>
    <property type="evidence" value="ECO:0007669"/>
    <property type="project" value="InterPro"/>
</dbReference>
<dbReference type="PANTHER" id="PTHR31109">
    <property type="entry name" value="PROTEIN FAM207A"/>
    <property type="match status" value="1"/>
</dbReference>
<evidence type="ECO:0000256" key="2">
    <source>
        <dbReference type="ARBA" id="ARBA00011022"/>
    </source>
</evidence>
<dbReference type="EMBL" id="RWIC01002310">
    <property type="protein sequence ID" value="TKC33811.1"/>
    <property type="molecule type" value="Genomic_DNA"/>
</dbReference>
<evidence type="ECO:0008006" key="7">
    <source>
        <dbReference type="Google" id="ProtNLM"/>
    </source>
</evidence>
<keyword evidence="3" id="KW-0539">Nucleus</keyword>
<protein>
    <recommendedName>
        <fullName evidence="7">Protein FAM207A</fullName>
    </recommendedName>
</protein>
<evidence type="ECO:0000256" key="3">
    <source>
        <dbReference type="ARBA" id="ARBA00023242"/>
    </source>
</evidence>
<comment type="subcellular location">
    <subcellularLocation>
        <location evidence="1">Nucleus</location>
        <location evidence="1">Nucleolus</location>
    </subcellularLocation>
</comment>
<dbReference type="Pfam" id="PF15341">
    <property type="entry name" value="SLX9"/>
    <property type="match status" value="1"/>
</dbReference>
<dbReference type="GO" id="GO:0000462">
    <property type="term" value="P:maturation of SSU-rRNA from tricistronic rRNA transcript (SSU-rRNA, 5.8S rRNA, LSU-rRNA)"/>
    <property type="evidence" value="ECO:0007669"/>
    <property type="project" value="InterPro"/>
</dbReference>
<proteinExistence type="inferred from homology"/>